<evidence type="ECO:0000313" key="3">
    <source>
        <dbReference type="Proteomes" id="UP000799118"/>
    </source>
</evidence>
<reference evidence="2" key="1">
    <citation type="journal article" date="2019" name="Environ. Microbiol.">
        <title>Fungal ecological strategies reflected in gene transcription - a case study of two litter decomposers.</title>
        <authorList>
            <person name="Barbi F."/>
            <person name="Kohler A."/>
            <person name="Barry K."/>
            <person name="Baskaran P."/>
            <person name="Daum C."/>
            <person name="Fauchery L."/>
            <person name="Ihrmark K."/>
            <person name="Kuo A."/>
            <person name="LaButti K."/>
            <person name="Lipzen A."/>
            <person name="Morin E."/>
            <person name="Grigoriev I.V."/>
            <person name="Henrissat B."/>
            <person name="Lindahl B."/>
            <person name="Martin F."/>
        </authorList>
    </citation>
    <scope>NUCLEOTIDE SEQUENCE</scope>
    <source>
        <strain evidence="2">JB14</strain>
    </source>
</reference>
<feature type="compositionally biased region" description="Polar residues" evidence="1">
    <location>
        <begin position="59"/>
        <end position="77"/>
    </location>
</feature>
<evidence type="ECO:0000256" key="1">
    <source>
        <dbReference type="SAM" id="MobiDB-lite"/>
    </source>
</evidence>
<dbReference type="OrthoDB" id="68483at2759"/>
<sequence length="143" mass="15693">MMNPEDLKMSLVQSVPFCKLFFLDPSSSSIRHEENDGKAGRDKELHLPPGLESPKNHVSRTLSKSKSQGRVATNNEALKNIRKRVPAHVDLSPIKGSPPVSPAAQARKNTASHNGRQQQQRVPLGPIHSRDKTPASYSSSPQD</sequence>
<dbReference type="AlphaFoldDB" id="A0A6A4GBR9"/>
<accession>A0A6A4GBR9</accession>
<feature type="compositionally biased region" description="Basic and acidic residues" evidence="1">
    <location>
        <begin position="30"/>
        <end position="46"/>
    </location>
</feature>
<feature type="compositionally biased region" description="Polar residues" evidence="1">
    <location>
        <begin position="107"/>
        <end position="121"/>
    </location>
</feature>
<gene>
    <name evidence="2" type="ORF">BT96DRAFT_1009778</name>
</gene>
<dbReference type="EMBL" id="ML770790">
    <property type="protein sequence ID" value="KAE9382982.1"/>
    <property type="molecule type" value="Genomic_DNA"/>
</dbReference>
<keyword evidence="3" id="KW-1185">Reference proteome</keyword>
<dbReference type="Proteomes" id="UP000799118">
    <property type="component" value="Unassembled WGS sequence"/>
</dbReference>
<organism evidence="2 3">
    <name type="scientific">Gymnopus androsaceus JB14</name>
    <dbReference type="NCBI Taxonomy" id="1447944"/>
    <lineage>
        <taxon>Eukaryota</taxon>
        <taxon>Fungi</taxon>
        <taxon>Dikarya</taxon>
        <taxon>Basidiomycota</taxon>
        <taxon>Agaricomycotina</taxon>
        <taxon>Agaricomycetes</taxon>
        <taxon>Agaricomycetidae</taxon>
        <taxon>Agaricales</taxon>
        <taxon>Marasmiineae</taxon>
        <taxon>Omphalotaceae</taxon>
        <taxon>Gymnopus</taxon>
    </lineage>
</organism>
<name>A0A6A4GBR9_9AGAR</name>
<protein>
    <submittedName>
        <fullName evidence="2">Uncharacterized protein</fullName>
    </submittedName>
</protein>
<proteinExistence type="predicted"/>
<evidence type="ECO:0000313" key="2">
    <source>
        <dbReference type="EMBL" id="KAE9382982.1"/>
    </source>
</evidence>
<feature type="region of interest" description="Disordered" evidence="1">
    <location>
        <begin position="28"/>
        <end position="143"/>
    </location>
</feature>